<evidence type="ECO:0008006" key="3">
    <source>
        <dbReference type="Google" id="ProtNLM"/>
    </source>
</evidence>
<dbReference type="InterPro" id="IPR053842">
    <property type="entry name" value="NikA-like"/>
</dbReference>
<dbReference type="Proteomes" id="UP000186112">
    <property type="component" value="Unassembled WGS sequence"/>
</dbReference>
<dbReference type="Pfam" id="PF21983">
    <property type="entry name" value="NikA-like"/>
    <property type="match status" value="1"/>
</dbReference>
<proteinExistence type="predicted"/>
<organism evidence="1 2">
    <name type="scientific">Tissierella creatinophila DSM 6911</name>
    <dbReference type="NCBI Taxonomy" id="1123403"/>
    <lineage>
        <taxon>Bacteria</taxon>
        <taxon>Bacillati</taxon>
        <taxon>Bacillota</taxon>
        <taxon>Tissierellia</taxon>
        <taxon>Tissierellales</taxon>
        <taxon>Tissierellaceae</taxon>
        <taxon>Tissierella</taxon>
    </lineage>
</organism>
<dbReference type="AlphaFoldDB" id="A0A1U7M5A1"/>
<evidence type="ECO:0000313" key="1">
    <source>
        <dbReference type="EMBL" id="OLS02487.1"/>
    </source>
</evidence>
<gene>
    <name evidence="1" type="ORF">TICRE_15250</name>
</gene>
<dbReference type="EMBL" id="LTDM01000025">
    <property type="protein sequence ID" value="OLS02487.1"/>
    <property type="molecule type" value="Genomic_DNA"/>
</dbReference>
<comment type="caution">
    <text evidence="1">The sequence shown here is derived from an EMBL/GenBank/DDBJ whole genome shotgun (WGS) entry which is preliminary data.</text>
</comment>
<evidence type="ECO:0000313" key="2">
    <source>
        <dbReference type="Proteomes" id="UP000186112"/>
    </source>
</evidence>
<keyword evidence="2" id="KW-1185">Reference proteome</keyword>
<accession>A0A1U7M5A1</accession>
<sequence>MMKMSHENKKSCKRKRNKIISFRATEEEAELLDRKVEISGLTKQDYIISSLTSPPVSIKADYRLEDKFALEIFRLAKVVKKYGRLEEEDQEILRFLIEIYYEIKKEKSL</sequence>
<reference evidence="1 2" key="1">
    <citation type="submission" date="2016-02" db="EMBL/GenBank/DDBJ databases">
        <title>Genome sequence of Tissierella creatinophila DSM 6911.</title>
        <authorList>
            <person name="Poehlein A."/>
            <person name="Daniel R."/>
        </authorList>
    </citation>
    <scope>NUCLEOTIDE SEQUENCE [LARGE SCALE GENOMIC DNA]</scope>
    <source>
        <strain evidence="1 2">DSM 6911</strain>
    </source>
</reference>
<protein>
    <recommendedName>
        <fullName evidence="3">Mobilization protein</fullName>
    </recommendedName>
</protein>
<name>A0A1U7M5A1_TISCR</name>